<dbReference type="RefSeq" id="WP_219849929.1">
    <property type="nucleotide sequence ID" value="NZ_CAACYI010000001.1"/>
</dbReference>
<evidence type="ECO:0000256" key="3">
    <source>
        <dbReference type="ARBA" id="ARBA00004910"/>
    </source>
</evidence>
<gene>
    <name evidence="19" type="primary">ribD</name>
    <name evidence="19" type="ORF">NCTC13150_00536</name>
</gene>
<dbReference type="FunFam" id="3.40.140.10:FF:000025">
    <property type="entry name" value="Riboflavin biosynthesis protein RibD"/>
    <property type="match status" value="1"/>
</dbReference>
<dbReference type="GO" id="GO:0008703">
    <property type="term" value="F:5-amino-6-(5-phosphoribosylamino)uracil reductase activity"/>
    <property type="evidence" value="ECO:0007669"/>
    <property type="project" value="UniProtKB-EC"/>
</dbReference>
<feature type="binding site" evidence="16">
    <location>
        <position position="170"/>
    </location>
    <ligand>
        <name>substrate</name>
    </ligand>
</feature>
<feature type="binding site" evidence="16">
    <location>
        <position position="209"/>
    </location>
    <ligand>
        <name>substrate</name>
    </ligand>
</feature>
<comment type="cofactor">
    <cofactor evidence="14 17">
        <name>Zn(2+)</name>
        <dbReference type="ChEBI" id="CHEBI:29105"/>
    </cofactor>
    <text evidence="14 17">Binds 1 zinc ion.</text>
</comment>
<feature type="binding site" evidence="17">
    <location>
        <position position="54"/>
    </location>
    <ligand>
        <name>Zn(2+)</name>
        <dbReference type="ChEBI" id="CHEBI:29105"/>
        <note>catalytic</note>
    </ligand>
</feature>
<feature type="binding site" evidence="16">
    <location>
        <position position="198"/>
    </location>
    <ligand>
        <name>NADP(+)</name>
        <dbReference type="ChEBI" id="CHEBI:58349"/>
    </ligand>
</feature>
<feature type="binding site" evidence="17">
    <location>
        <position position="86"/>
    </location>
    <ligand>
        <name>Zn(2+)</name>
        <dbReference type="ChEBI" id="CHEBI:29105"/>
        <note>catalytic</note>
    </ligand>
</feature>
<keyword evidence="11" id="KW-0511">Multifunctional enzyme</keyword>
<feature type="domain" description="CMP/dCMP-type deaminase" evidence="18">
    <location>
        <begin position="5"/>
        <end position="125"/>
    </location>
</feature>
<dbReference type="PANTHER" id="PTHR38011">
    <property type="entry name" value="DIHYDROFOLATE REDUCTASE FAMILY PROTEIN (AFU_ORTHOLOGUE AFUA_8G06820)"/>
    <property type="match status" value="1"/>
</dbReference>
<comment type="catalytic activity">
    <reaction evidence="13 14">
        <text>2,5-diamino-6-hydroxy-4-(5-phosphoribosylamino)-pyrimidine + H2O + H(+) = 5-amino-6-(5-phospho-D-ribosylamino)uracil + NH4(+)</text>
        <dbReference type="Rhea" id="RHEA:21868"/>
        <dbReference type="ChEBI" id="CHEBI:15377"/>
        <dbReference type="ChEBI" id="CHEBI:15378"/>
        <dbReference type="ChEBI" id="CHEBI:28938"/>
        <dbReference type="ChEBI" id="CHEBI:58453"/>
        <dbReference type="ChEBI" id="CHEBI:58614"/>
        <dbReference type="EC" id="3.5.4.26"/>
    </reaction>
</comment>
<evidence type="ECO:0000256" key="6">
    <source>
        <dbReference type="ARBA" id="ARBA00022723"/>
    </source>
</evidence>
<comment type="pathway">
    <text evidence="3 14">Cofactor biosynthesis; riboflavin biosynthesis; 5-amino-6-(D-ribitylamino)uracil from GTP: step 3/4.</text>
</comment>
<dbReference type="GO" id="GO:0050661">
    <property type="term" value="F:NADP binding"/>
    <property type="evidence" value="ECO:0007669"/>
    <property type="project" value="InterPro"/>
</dbReference>
<dbReference type="Proteomes" id="UP000377798">
    <property type="component" value="Unassembled WGS sequence"/>
</dbReference>
<dbReference type="AlphaFoldDB" id="A0A8H2M3Q6"/>
<evidence type="ECO:0000256" key="13">
    <source>
        <dbReference type="ARBA" id="ARBA00049886"/>
    </source>
</evidence>
<keyword evidence="14" id="KW-0686">Riboflavin biosynthesis</keyword>
<dbReference type="InterPro" id="IPR050765">
    <property type="entry name" value="Riboflavin_Biosynth_HTPR"/>
</dbReference>
<reference evidence="19 20" key="1">
    <citation type="submission" date="2019-02" db="EMBL/GenBank/DDBJ databases">
        <authorList>
            <consortium name="Pathogen Informatics"/>
        </authorList>
    </citation>
    <scope>NUCLEOTIDE SEQUENCE [LARGE SCALE GENOMIC DNA]</scope>
    <source>
        <strain evidence="19 20">3012STDY7089603</strain>
    </source>
</reference>
<evidence type="ECO:0000256" key="16">
    <source>
        <dbReference type="PIRSR" id="PIRSR006769-2"/>
    </source>
</evidence>
<dbReference type="SUPFAM" id="SSF53597">
    <property type="entry name" value="Dihydrofolate reductase-like"/>
    <property type="match status" value="1"/>
</dbReference>
<dbReference type="InterPro" id="IPR002734">
    <property type="entry name" value="RibDG_C"/>
</dbReference>
<dbReference type="EC" id="3.5.4.26" evidence="14"/>
<dbReference type="Pfam" id="PF01872">
    <property type="entry name" value="RibD_C"/>
    <property type="match status" value="1"/>
</dbReference>
<evidence type="ECO:0000256" key="10">
    <source>
        <dbReference type="ARBA" id="ARBA00023002"/>
    </source>
</evidence>
<evidence type="ECO:0000256" key="4">
    <source>
        <dbReference type="ARBA" id="ARBA00005259"/>
    </source>
</evidence>
<sequence length="361" mass="39942">MDQHKMDQEFMKEAIQEALKGQGQTLTNPLVGAVLVRDGKIISRGYHEKFGSHHAEVNCLRDIDAQGATLYVTLEPCSHYGKTPPCVDLVIKEKVKRVVVGELDSNPQVRGRGLQKLKEAGIQVTCGLLEEECHAMNRLFHFTIQHQRPYVILKMAQSLDGKIATKTGDSQWITGEEARRDGHRLRGTCDAILVGRGTALQDNPQLTCRTGGKNPLRVVLDRTLKTPRTHQLFQGEKTIFYVGPDQETRTLTPTAQAISIGQDQDGLSLEECLKDLYKNQQVSSLLVEGGGQVLSSFIKQGLVDQWVVYQAPLFIGGDGKSTIASLGVEDLSQALESRIYKVDRLGQDLRIQGGKDCLLEL</sequence>
<evidence type="ECO:0000256" key="14">
    <source>
        <dbReference type="PIRNR" id="PIRNR006769"/>
    </source>
</evidence>
<feature type="binding site" evidence="16">
    <location>
        <position position="206"/>
    </location>
    <ligand>
        <name>substrate</name>
    </ligand>
</feature>
<evidence type="ECO:0000256" key="5">
    <source>
        <dbReference type="ARBA" id="ARBA00007417"/>
    </source>
</evidence>
<feature type="binding site" evidence="16">
    <location>
        <position position="156"/>
    </location>
    <ligand>
        <name>NADP(+)</name>
        <dbReference type="ChEBI" id="CHEBI:58349"/>
    </ligand>
</feature>
<dbReference type="NCBIfam" id="TIGR00227">
    <property type="entry name" value="ribD_Cterm"/>
    <property type="match status" value="1"/>
</dbReference>
<dbReference type="GO" id="GO:0046872">
    <property type="term" value="F:metal ion binding"/>
    <property type="evidence" value="ECO:0007669"/>
    <property type="project" value="UniProtKB-KW"/>
</dbReference>
<dbReference type="PIRSF" id="PIRSF006769">
    <property type="entry name" value="RibD"/>
    <property type="match status" value="1"/>
</dbReference>
<comment type="function">
    <text evidence="1 14">Converts 2,5-diamino-6-(ribosylamino)-4(3h)-pyrimidinone 5'-phosphate into 5-amino-6-(ribosylamino)-2,4(1h,3h)-pyrimidinedione 5'-phosphate.</text>
</comment>
<comment type="similarity">
    <text evidence="4 14">In the N-terminal section; belongs to the cytidine and deoxycytidylate deaminase family.</text>
</comment>
<comment type="caution">
    <text evidence="19">The sequence shown here is derived from an EMBL/GenBank/DDBJ whole genome shotgun (WGS) entry which is preliminary data.</text>
</comment>
<keyword evidence="8 14" id="KW-0862">Zinc</keyword>
<dbReference type="GO" id="GO:0009231">
    <property type="term" value="P:riboflavin biosynthetic process"/>
    <property type="evidence" value="ECO:0007669"/>
    <property type="project" value="UniProtKB-UniPathway"/>
</dbReference>
<feature type="binding site" evidence="16">
    <location>
        <position position="172"/>
    </location>
    <ligand>
        <name>NADP(+)</name>
        <dbReference type="ChEBI" id="CHEBI:58349"/>
    </ligand>
</feature>
<comment type="pathway">
    <text evidence="2 14">Cofactor biosynthesis; riboflavin biosynthesis; 5-amino-6-(D-ribitylamino)uracil from GTP: step 2/4.</text>
</comment>
<evidence type="ECO:0000256" key="17">
    <source>
        <dbReference type="PIRSR" id="PIRSR006769-3"/>
    </source>
</evidence>
<dbReference type="EMBL" id="CAACYI010000001">
    <property type="protein sequence ID" value="VFB16022.1"/>
    <property type="molecule type" value="Genomic_DNA"/>
</dbReference>
<keyword evidence="7 14" id="KW-0378">Hydrolase</keyword>
<dbReference type="InterPro" id="IPR002125">
    <property type="entry name" value="CMP_dCMP_dom"/>
</dbReference>
<dbReference type="PANTHER" id="PTHR38011:SF7">
    <property type="entry name" value="2,5-DIAMINO-6-RIBOSYLAMINO-4(3H)-PYRIMIDINONE 5'-PHOSPHATE REDUCTASE"/>
    <property type="match status" value="1"/>
</dbReference>
<comment type="similarity">
    <text evidence="5 14">In the C-terminal section; belongs to the HTP reductase family.</text>
</comment>
<feature type="active site" description="Proton donor" evidence="15">
    <location>
        <position position="56"/>
    </location>
</feature>
<protein>
    <recommendedName>
        <fullName evidence="14">Riboflavin biosynthesis protein RibD</fullName>
    </recommendedName>
    <domain>
        <recommendedName>
            <fullName evidence="14">Diaminohydroxyphosphoribosylaminopyrimidine deaminase</fullName>
            <shortName evidence="14">DRAP deaminase</shortName>
            <ecNumber evidence="14">3.5.4.26</ecNumber>
        </recommendedName>
        <alternativeName>
            <fullName evidence="14">Riboflavin-specific deaminase</fullName>
        </alternativeName>
    </domain>
    <domain>
        <recommendedName>
            <fullName evidence="14">5-amino-6-(5-phosphoribosylamino)uracil reductase</fullName>
            <ecNumber evidence="14">1.1.1.193</ecNumber>
        </recommendedName>
        <alternativeName>
            <fullName evidence="14">HTP reductase</fullName>
        </alternativeName>
    </domain>
</protein>
<feature type="binding site" evidence="16">
    <location>
        <position position="186"/>
    </location>
    <ligand>
        <name>substrate</name>
    </ligand>
</feature>
<evidence type="ECO:0000256" key="15">
    <source>
        <dbReference type="PIRSR" id="PIRSR006769-1"/>
    </source>
</evidence>
<evidence type="ECO:0000256" key="2">
    <source>
        <dbReference type="ARBA" id="ARBA00004882"/>
    </source>
</evidence>
<name>A0A8H2M3Q6_9FIRM</name>
<organism evidence="19 20">
    <name type="scientific">Urinicoccus massiliensis</name>
    <dbReference type="NCBI Taxonomy" id="1723382"/>
    <lineage>
        <taxon>Bacteria</taxon>
        <taxon>Bacillati</taxon>
        <taxon>Bacillota</taxon>
        <taxon>Tissierellia</taxon>
        <taxon>Tissierellales</taxon>
        <taxon>Peptoniphilaceae</taxon>
        <taxon>Urinicoccus</taxon>
    </lineage>
</organism>
<keyword evidence="9 14" id="KW-0521">NADP</keyword>
<dbReference type="NCBIfam" id="TIGR00326">
    <property type="entry name" value="eubact_ribD"/>
    <property type="match status" value="1"/>
</dbReference>
<keyword evidence="20" id="KW-1185">Reference proteome</keyword>
<dbReference type="Pfam" id="PF00383">
    <property type="entry name" value="dCMP_cyt_deam_1"/>
    <property type="match status" value="1"/>
</dbReference>
<dbReference type="SUPFAM" id="SSF53927">
    <property type="entry name" value="Cytidine deaminase-like"/>
    <property type="match status" value="1"/>
</dbReference>
<feature type="binding site" evidence="17">
    <location>
        <position position="77"/>
    </location>
    <ligand>
        <name>Zn(2+)</name>
        <dbReference type="ChEBI" id="CHEBI:29105"/>
        <note>catalytic</note>
    </ligand>
</feature>
<evidence type="ECO:0000256" key="8">
    <source>
        <dbReference type="ARBA" id="ARBA00022833"/>
    </source>
</evidence>
<evidence type="ECO:0000256" key="9">
    <source>
        <dbReference type="ARBA" id="ARBA00022857"/>
    </source>
</evidence>
<feature type="binding site" evidence="16">
    <location>
        <begin position="290"/>
        <end position="296"/>
    </location>
    <ligand>
        <name>NADP(+)</name>
        <dbReference type="ChEBI" id="CHEBI:58349"/>
    </ligand>
</feature>
<evidence type="ECO:0000256" key="1">
    <source>
        <dbReference type="ARBA" id="ARBA00002151"/>
    </source>
</evidence>
<dbReference type="PROSITE" id="PS51747">
    <property type="entry name" value="CYT_DCMP_DEAMINASES_2"/>
    <property type="match status" value="1"/>
</dbReference>
<evidence type="ECO:0000256" key="12">
    <source>
        <dbReference type="ARBA" id="ARBA00049861"/>
    </source>
</evidence>
<evidence type="ECO:0000256" key="11">
    <source>
        <dbReference type="ARBA" id="ARBA00023268"/>
    </source>
</evidence>
<feature type="binding site" evidence="16">
    <location>
        <position position="202"/>
    </location>
    <ligand>
        <name>NADP(+)</name>
        <dbReference type="ChEBI" id="CHEBI:58349"/>
    </ligand>
</feature>
<proteinExistence type="inferred from homology"/>
<dbReference type="InterPro" id="IPR004794">
    <property type="entry name" value="Eubact_RibD"/>
</dbReference>
<dbReference type="InterPro" id="IPR024072">
    <property type="entry name" value="DHFR-like_dom_sf"/>
</dbReference>
<dbReference type="EC" id="1.1.1.193" evidence="14"/>
<keyword evidence="10 14" id="KW-0560">Oxidoreductase</keyword>
<feature type="binding site" evidence="16">
    <location>
        <position position="288"/>
    </location>
    <ligand>
        <name>substrate</name>
    </ligand>
</feature>
<dbReference type="InterPro" id="IPR011549">
    <property type="entry name" value="RibD_C"/>
</dbReference>
<evidence type="ECO:0000313" key="19">
    <source>
        <dbReference type="EMBL" id="VFB16022.1"/>
    </source>
</evidence>
<dbReference type="UniPathway" id="UPA00275">
    <property type="reaction ID" value="UER00401"/>
</dbReference>
<evidence type="ECO:0000259" key="18">
    <source>
        <dbReference type="PROSITE" id="PS51747"/>
    </source>
</evidence>
<comment type="catalytic activity">
    <reaction evidence="12 14">
        <text>5-amino-6-(5-phospho-D-ribitylamino)uracil + NADP(+) = 5-amino-6-(5-phospho-D-ribosylamino)uracil + NADPH + H(+)</text>
        <dbReference type="Rhea" id="RHEA:17845"/>
        <dbReference type="ChEBI" id="CHEBI:15378"/>
        <dbReference type="ChEBI" id="CHEBI:57783"/>
        <dbReference type="ChEBI" id="CHEBI:58349"/>
        <dbReference type="ChEBI" id="CHEBI:58421"/>
        <dbReference type="ChEBI" id="CHEBI:58453"/>
        <dbReference type="EC" id="1.1.1.193"/>
    </reaction>
</comment>
<dbReference type="Gene3D" id="3.40.430.10">
    <property type="entry name" value="Dihydrofolate Reductase, subunit A"/>
    <property type="match status" value="1"/>
</dbReference>
<keyword evidence="6 14" id="KW-0479">Metal-binding</keyword>
<dbReference type="InterPro" id="IPR016193">
    <property type="entry name" value="Cytidine_deaminase-like"/>
</dbReference>
<dbReference type="GO" id="GO:0008835">
    <property type="term" value="F:diaminohydroxyphosphoribosylaminopyrimidine deaminase activity"/>
    <property type="evidence" value="ECO:0007669"/>
    <property type="project" value="UniProtKB-EC"/>
</dbReference>
<dbReference type="Gene3D" id="3.40.140.10">
    <property type="entry name" value="Cytidine Deaminase, domain 2"/>
    <property type="match status" value="1"/>
</dbReference>
<evidence type="ECO:0000313" key="20">
    <source>
        <dbReference type="Proteomes" id="UP000377798"/>
    </source>
</evidence>
<evidence type="ECO:0000256" key="7">
    <source>
        <dbReference type="ARBA" id="ARBA00022801"/>
    </source>
</evidence>
<accession>A0A8H2M3Q6</accession>
<dbReference type="CDD" id="cd01284">
    <property type="entry name" value="Riboflavin_deaminase-reductase"/>
    <property type="match status" value="1"/>
</dbReference>